<feature type="non-terminal residue" evidence="2">
    <location>
        <position position="107"/>
    </location>
</feature>
<dbReference type="Proteomes" id="UP000780801">
    <property type="component" value="Unassembled WGS sequence"/>
</dbReference>
<keyword evidence="3" id="KW-1185">Reference proteome</keyword>
<dbReference type="OrthoDB" id="5411533at2759"/>
<comment type="caution">
    <text evidence="2">The sequence shown here is derived from an EMBL/GenBank/DDBJ whole genome shotgun (WGS) entry which is preliminary data.</text>
</comment>
<proteinExistence type="predicted"/>
<gene>
    <name evidence="2" type="ORF">BGW38_004051</name>
</gene>
<reference evidence="2" key="1">
    <citation type="journal article" date="2020" name="Fungal Divers.">
        <title>Resolving the Mortierellaceae phylogeny through synthesis of multi-gene phylogenetics and phylogenomics.</title>
        <authorList>
            <person name="Vandepol N."/>
            <person name="Liber J."/>
            <person name="Desiro A."/>
            <person name="Na H."/>
            <person name="Kennedy M."/>
            <person name="Barry K."/>
            <person name="Grigoriev I.V."/>
            <person name="Miller A.N."/>
            <person name="O'Donnell K."/>
            <person name="Stajich J.E."/>
            <person name="Bonito G."/>
        </authorList>
    </citation>
    <scope>NUCLEOTIDE SEQUENCE</scope>
    <source>
        <strain evidence="2">KOD1015</strain>
    </source>
</reference>
<feature type="region of interest" description="Disordered" evidence="1">
    <location>
        <begin position="1"/>
        <end position="43"/>
    </location>
</feature>
<evidence type="ECO:0000256" key="1">
    <source>
        <dbReference type="SAM" id="MobiDB-lite"/>
    </source>
</evidence>
<accession>A0A9P6FRW7</accession>
<evidence type="ECO:0000313" key="3">
    <source>
        <dbReference type="Proteomes" id="UP000780801"/>
    </source>
</evidence>
<organism evidence="2 3">
    <name type="scientific">Lunasporangiospora selenospora</name>
    <dbReference type="NCBI Taxonomy" id="979761"/>
    <lineage>
        <taxon>Eukaryota</taxon>
        <taxon>Fungi</taxon>
        <taxon>Fungi incertae sedis</taxon>
        <taxon>Mucoromycota</taxon>
        <taxon>Mortierellomycotina</taxon>
        <taxon>Mortierellomycetes</taxon>
        <taxon>Mortierellales</taxon>
        <taxon>Mortierellaceae</taxon>
        <taxon>Lunasporangiospora</taxon>
    </lineage>
</organism>
<sequence>MLNRKLPPPKPKPTQRTIPAGFVAQTSETASLPGSASAPTATSSTITTGAATTATTSVITATKVTYSALPTAVPQAPPKAPNAVTVDENSWLKARTAQVQRQENDPM</sequence>
<protein>
    <submittedName>
        <fullName evidence="2">Uncharacterized protein</fullName>
    </submittedName>
</protein>
<dbReference type="AlphaFoldDB" id="A0A9P6FRW7"/>
<feature type="compositionally biased region" description="Pro residues" evidence="1">
    <location>
        <begin position="1"/>
        <end position="12"/>
    </location>
</feature>
<dbReference type="EMBL" id="JAABOA010002626">
    <property type="protein sequence ID" value="KAF9579620.1"/>
    <property type="molecule type" value="Genomic_DNA"/>
</dbReference>
<evidence type="ECO:0000313" key="2">
    <source>
        <dbReference type="EMBL" id="KAF9579620.1"/>
    </source>
</evidence>
<feature type="compositionally biased region" description="Low complexity" evidence="1">
    <location>
        <begin position="29"/>
        <end position="43"/>
    </location>
</feature>
<name>A0A9P6FRW7_9FUNG</name>